<reference evidence="4" key="1">
    <citation type="journal article" date="2019" name="Int. J. Syst. Evol. Microbiol.">
        <title>The Global Catalogue of Microorganisms (GCM) 10K type strain sequencing project: providing services to taxonomists for standard genome sequencing and annotation.</title>
        <authorList>
            <consortium name="The Broad Institute Genomics Platform"/>
            <consortium name="The Broad Institute Genome Sequencing Center for Infectious Disease"/>
            <person name="Wu L."/>
            <person name="Ma J."/>
        </authorList>
    </citation>
    <scope>NUCLEOTIDE SEQUENCE [LARGE SCALE GENOMIC DNA]</scope>
    <source>
        <strain evidence="4">CCUG 53252</strain>
    </source>
</reference>
<comment type="caution">
    <text evidence="3">The sequence shown here is derived from an EMBL/GenBank/DDBJ whole genome shotgun (WGS) entry which is preliminary data.</text>
</comment>
<evidence type="ECO:0000256" key="2">
    <source>
        <dbReference type="SAM" id="SignalP"/>
    </source>
</evidence>
<evidence type="ECO:0000256" key="1">
    <source>
        <dbReference type="SAM" id="MobiDB-lite"/>
    </source>
</evidence>
<dbReference type="RefSeq" id="WP_290289057.1">
    <property type="nucleotide sequence ID" value="NZ_CP047211.1"/>
</dbReference>
<organism evidence="3 4">
    <name type="scientific">Corynebacterium hansenii</name>
    <dbReference type="NCBI Taxonomy" id="394964"/>
    <lineage>
        <taxon>Bacteria</taxon>
        <taxon>Bacillati</taxon>
        <taxon>Actinomycetota</taxon>
        <taxon>Actinomycetes</taxon>
        <taxon>Mycobacteriales</taxon>
        <taxon>Corynebacteriaceae</taxon>
        <taxon>Corynebacterium</taxon>
    </lineage>
</organism>
<feature type="compositionally biased region" description="Pro residues" evidence="1">
    <location>
        <begin position="58"/>
        <end position="67"/>
    </location>
</feature>
<name>A0ABV7ZP06_9CORY</name>
<evidence type="ECO:0008006" key="5">
    <source>
        <dbReference type="Google" id="ProtNLM"/>
    </source>
</evidence>
<dbReference type="PROSITE" id="PS51257">
    <property type="entry name" value="PROKAR_LIPOPROTEIN"/>
    <property type="match status" value="1"/>
</dbReference>
<proteinExistence type="predicted"/>
<sequence>MRRALAGRWRARGATATALAVAAAATLGMAGCGAVGTDDANAATAGKETGKNALAPGVLPPNDPPQPGDARLGPDGHYDYSAPDFVLKNPCDTDAYGVALEKGWEPPVIGKQNFDAETDRMCGIVKGSDGIGITLHAFNRADLKGMDPDFAIQNNGNVSWYTTVWPNYIGSSCFAGIDLPSGAEGVTVPIGGFSNFSTRESACKFASDQFIQFFGGKHGL</sequence>
<feature type="chain" id="PRO_5045180364" description="DUF3558 domain-containing protein" evidence="2">
    <location>
        <begin position="31"/>
        <end position="220"/>
    </location>
</feature>
<gene>
    <name evidence="3" type="ORF">ACFORJ_06890</name>
</gene>
<evidence type="ECO:0000313" key="3">
    <source>
        <dbReference type="EMBL" id="MFC3849890.1"/>
    </source>
</evidence>
<feature type="region of interest" description="Disordered" evidence="1">
    <location>
        <begin position="51"/>
        <end position="75"/>
    </location>
</feature>
<protein>
    <recommendedName>
        <fullName evidence="5">DUF3558 domain-containing protein</fullName>
    </recommendedName>
</protein>
<dbReference type="EMBL" id="JBHRZN010000002">
    <property type="protein sequence ID" value="MFC3849890.1"/>
    <property type="molecule type" value="Genomic_DNA"/>
</dbReference>
<evidence type="ECO:0000313" key="4">
    <source>
        <dbReference type="Proteomes" id="UP001595751"/>
    </source>
</evidence>
<dbReference type="Proteomes" id="UP001595751">
    <property type="component" value="Unassembled WGS sequence"/>
</dbReference>
<accession>A0ABV7ZP06</accession>
<keyword evidence="4" id="KW-1185">Reference proteome</keyword>
<keyword evidence="2" id="KW-0732">Signal</keyword>
<feature type="signal peptide" evidence="2">
    <location>
        <begin position="1"/>
        <end position="30"/>
    </location>
</feature>